<keyword evidence="1" id="KW-1003">Cell membrane</keyword>
<keyword evidence="6 8" id="KW-1133">Transmembrane helix</keyword>
<comment type="caution">
    <text evidence="9">The sequence shown here is derived from an EMBL/GenBank/DDBJ whole genome shotgun (WGS) entry which is preliminary data.</text>
</comment>
<reference evidence="9 10" key="1">
    <citation type="submission" date="2024-11" db="EMBL/GenBank/DDBJ databases">
        <title>Identification and Characterization of a Novel Fosfomycin Bacillithiol Transferase FosB8 in Paenibacillus illinoisensis.</title>
        <authorList>
            <person name="Lu W."/>
        </authorList>
    </citation>
    <scope>NUCLEOTIDE SEQUENCE [LARGE SCALE GENOMIC DNA]</scope>
    <source>
        <strain evidence="9 10">WP77</strain>
    </source>
</reference>
<gene>
    <name evidence="9" type="ORF">ACINKY_21210</name>
</gene>
<dbReference type="InterPro" id="IPR006741">
    <property type="entry name" value="AgrB"/>
</dbReference>
<accession>A0ABW8HZ23</accession>
<dbReference type="RefSeq" id="WP_402877316.1">
    <property type="nucleotide sequence ID" value="NZ_JBIYSL010000005.1"/>
</dbReference>
<proteinExistence type="predicted"/>
<sequence length="180" mass="19562">MIEATAWRIATHIKSVVPQHPASVEVLNHSLIIVINFFTVVGLSLIGSIFTGQTKEVILLLQCFAILRQLTGGLHLESSTLCAVATAATATILSLVPSNYEMTLILTSVALLMVLNYAPAGIDQQTIIPERFYPILKVVGVILISSNFWFASHWAAMAYFVQGIMLMAYVNLKGGDLVES</sequence>
<dbReference type="Proteomes" id="UP001618531">
    <property type="component" value="Unassembled WGS sequence"/>
</dbReference>
<keyword evidence="4 8" id="KW-0812">Transmembrane</keyword>
<feature type="transmembrane region" description="Helical" evidence="8">
    <location>
        <begin position="73"/>
        <end position="96"/>
    </location>
</feature>
<evidence type="ECO:0000313" key="10">
    <source>
        <dbReference type="Proteomes" id="UP001618531"/>
    </source>
</evidence>
<evidence type="ECO:0000256" key="5">
    <source>
        <dbReference type="ARBA" id="ARBA00022801"/>
    </source>
</evidence>
<keyword evidence="5" id="KW-0378">Hydrolase</keyword>
<feature type="transmembrane region" description="Helical" evidence="8">
    <location>
        <begin position="132"/>
        <end position="150"/>
    </location>
</feature>
<evidence type="ECO:0000256" key="3">
    <source>
        <dbReference type="ARBA" id="ARBA00022670"/>
    </source>
</evidence>
<feature type="transmembrane region" description="Helical" evidence="8">
    <location>
        <begin position="31"/>
        <end position="52"/>
    </location>
</feature>
<keyword evidence="10" id="KW-1185">Reference proteome</keyword>
<organism evidence="9 10">
    <name type="scientific">Paenibacillus illinoisensis</name>
    <dbReference type="NCBI Taxonomy" id="59845"/>
    <lineage>
        <taxon>Bacteria</taxon>
        <taxon>Bacillati</taxon>
        <taxon>Bacillota</taxon>
        <taxon>Bacilli</taxon>
        <taxon>Bacillales</taxon>
        <taxon>Paenibacillaceae</taxon>
        <taxon>Paenibacillus</taxon>
    </lineage>
</organism>
<evidence type="ECO:0000313" key="9">
    <source>
        <dbReference type="EMBL" id="MFK0524722.1"/>
    </source>
</evidence>
<keyword evidence="3" id="KW-0645">Protease</keyword>
<keyword evidence="7 8" id="KW-0472">Membrane</keyword>
<dbReference type="Pfam" id="PF04647">
    <property type="entry name" value="AgrB"/>
    <property type="match status" value="1"/>
</dbReference>
<dbReference type="SMART" id="SM00793">
    <property type="entry name" value="AgrB"/>
    <property type="match status" value="1"/>
</dbReference>
<dbReference type="EMBL" id="JBIYSL010000005">
    <property type="protein sequence ID" value="MFK0524722.1"/>
    <property type="molecule type" value="Genomic_DNA"/>
</dbReference>
<protein>
    <submittedName>
        <fullName evidence="9">Accessory gene regulator B family protein</fullName>
    </submittedName>
</protein>
<keyword evidence="2" id="KW-0673">Quorum sensing</keyword>
<evidence type="ECO:0000256" key="4">
    <source>
        <dbReference type="ARBA" id="ARBA00022692"/>
    </source>
</evidence>
<evidence type="ECO:0000256" key="1">
    <source>
        <dbReference type="ARBA" id="ARBA00022475"/>
    </source>
</evidence>
<evidence type="ECO:0000256" key="7">
    <source>
        <dbReference type="ARBA" id="ARBA00023136"/>
    </source>
</evidence>
<evidence type="ECO:0000256" key="2">
    <source>
        <dbReference type="ARBA" id="ARBA00022654"/>
    </source>
</evidence>
<feature type="transmembrane region" description="Helical" evidence="8">
    <location>
        <begin position="102"/>
        <end position="120"/>
    </location>
</feature>
<name>A0ABW8HZ23_9BACL</name>
<evidence type="ECO:0000256" key="8">
    <source>
        <dbReference type="SAM" id="Phobius"/>
    </source>
</evidence>
<evidence type="ECO:0000256" key="6">
    <source>
        <dbReference type="ARBA" id="ARBA00022989"/>
    </source>
</evidence>